<dbReference type="EMBL" id="MUKV01000006">
    <property type="protein sequence ID" value="OQS42062.1"/>
    <property type="molecule type" value="Genomic_DNA"/>
</dbReference>
<gene>
    <name evidence="4" type="ORF">B0T45_07505</name>
</gene>
<evidence type="ECO:0000313" key="4">
    <source>
        <dbReference type="EMBL" id="OQS42062.1"/>
    </source>
</evidence>
<dbReference type="GO" id="GO:0016747">
    <property type="term" value="F:acyltransferase activity, transferring groups other than amino-acyl groups"/>
    <property type="evidence" value="ECO:0007669"/>
    <property type="project" value="InterPro"/>
</dbReference>
<evidence type="ECO:0000256" key="2">
    <source>
        <dbReference type="ARBA" id="ARBA00023315"/>
    </source>
</evidence>
<organism evidence="4 5">
    <name type="scientific">Chromobacterium haemolyticum</name>
    <dbReference type="NCBI Taxonomy" id="394935"/>
    <lineage>
        <taxon>Bacteria</taxon>
        <taxon>Pseudomonadati</taxon>
        <taxon>Pseudomonadota</taxon>
        <taxon>Betaproteobacteria</taxon>
        <taxon>Neisseriales</taxon>
        <taxon>Chromobacteriaceae</taxon>
        <taxon>Chromobacterium</taxon>
    </lineage>
</organism>
<comment type="caution">
    <text evidence="4">The sequence shown here is derived from an EMBL/GenBank/DDBJ whole genome shotgun (WGS) entry which is preliminary data.</text>
</comment>
<dbReference type="PROSITE" id="PS51186">
    <property type="entry name" value="GNAT"/>
    <property type="match status" value="1"/>
</dbReference>
<dbReference type="CDD" id="cd04301">
    <property type="entry name" value="NAT_SF"/>
    <property type="match status" value="1"/>
</dbReference>
<evidence type="ECO:0000256" key="1">
    <source>
        <dbReference type="ARBA" id="ARBA00022679"/>
    </source>
</evidence>
<dbReference type="InterPro" id="IPR016181">
    <property type="entry name" value="Acyl_CoA_acyltransferase"/>
</dbReference>
<dbReference type="RefSeq" id="WP_052370459.1">
    <property type="nucleotide sequence ID" value="NZ_CP109905.1"/>
</dbReference>
<keyword evidence="2" id="KW-0012">Acyltransferase</keyword>
<dbReference type="InterPro" id="IPR050832">
    <property type="entry name" value="Bact_Acetyltransf"/>
</dbReference>
<dbReference type="SUPFAM" id="SSF55729">
    <property type="entry name" value="Acyl-CoA N-acyltransferases (Nat)"/>
    <property type="match status" value="1"/>
</dbReference>
<feature type="domain" description="N-acetyltransferase" evidence="3">
    <location>
        <begin position="11"/>
        <end position="171"/>
    </location>
</feature>
<proteinExistence type="predicted"/>
<evidence type="ECO:0000259" key="3">
    <source>
        <dbReference type="PROSITE" id="PS51186"/>
    </source>
</evidence>
<keyword evidence="1 4" id="KW-0808">Transferase</keyword>
<dbReference type="Proteomes" id="UP000192721">
    <property type="component" value="Unassembled WGS sequence"/>
</dbReference>
<reference evidence="4 5" key="1">
    <citation type="submission" date="2017-02" db="EMBL/GenBank/DDBJ databases">
        <title>Chromobacterium haemolyticum H5244.</title>
        <authorList>
            <person name="Gulvik C.A."/>
        </authorList>
    </citation>
    <scope>NUCLEOTIDE SEQUENCE [LARGE SCALE GENOMIC DNA]</scope>
    <source>
        <strain evidence="4 5">H5244</strain>
    </source>
</reference>
<dbReference type="InterPro" id="IPR000182">
    <property type="entry name" value="GNAT_dom"/>
</dbReference>
<dbReference type="Pfam" id="PF00583">
    <property type="entry name" value="Acetyltransf_1"/>
    <property type="match status" value="1"/>
</dbReference>
<protein>
    <submittedName>
        <fullName evidence="4">GNAT family N-acetyltransferase</fullName>
    </submittedName>
</protein>
<dbReference type="AlphaFoldDB" id="A0A1W0D5D4"/>
<dbReference type="Gene3D" id="3.40.630.30">
    <property type="match status" value="1"/>
</dbReference>
<evidence type="ECO:0000313" key="5">
    <source>
        <dbReference type="Proteomes" id="UP000192721"/>
    </source>
</evidence>
<sequence length="171" mass="19156">MSAVCRRQDAIVLRPMQVQDFPAVLQVQQHCYPPSLIESRDALASRHRLSPDTCWVAERPGQVLGYVFAHPWAGGRPPSLNRPLEQLPEAVDTLFIHDLALHPDARGHGLGPRLVQTVLGQGRRRGLRQARLVAVQGAARYWKRFGYQPCARDDYTRQAYGEGAVGMQRAL</sequence>
<name>A0A1W0D5D4_9NEIS</name>
<dbReference type="PANTHER" id="PTHR43877">
    <property type="entry name" value="AMINOALKYLPHOSPHONATE N-ACETYLTRANSFERASE-RELATED-RELATED"/>
    <property type="match status" value="1"/>
</dbReference>
<accession>A0A1W0D5D4</accession>